<dbReference type="EMBL" id="WNKT01000013">
    <property type="protein sequence ID" value="MTW21056.1"/>
    <property type="molecule type" value="Genomic_DNA"/>
</dbReference>
<dbReference type="GO" id="GO:0004519">
    <property type="term" value="F:endonuclease activity"/>
    <property type="evidence" value="ECO:0007669"/>
    <property type="project" value="UniProtKB-KW"/>
</dbReference>
<dbReference type="RefSeq" id="WP_155449647.1">
    <property type="nucleotide sequence ID" value="NZ_WNKT01000013.1"/>
</dbReference>
<comment type="caution">
    <text evidence="2">The sequence shown here is derived from an EMBL/GenBank/DDBJ whole genome shotgun (WGS) entry which is preliminary data.</text>
</comment>
<dbReference type="SUPFAM" id="SSF56219">
    <property type="entry name" value="DNase I-like"/>
    <property type="match status" value="1"/>
</dbReference>
<dbReference type="PANTHER" id="PTHR14859">
    <property type="entry name" value="CALCOFLUOR WHITE HYPERSENSITIVE PROTEIN PRECURSOR"/>
    <property type="match status" value="1"/>
</dbReference>
<dbReference type="GO" id="GO:0016020">
    <property type="term" value="C:membrane"/>
    <property type="evidence" value="ECO:0007669"/>
    <property type="project" value="GOC"/>
</dbReference>
<name>A0A6N8EEJ1_9GAMM</name>
<evidence type="ECO:0000313" key="2">
    <source>
        <dbReference type="EMBL" id="MTW21056.1"/>
    </source>
</evidence>
<accession>A0A6N8EEJ1</accession>
<sequence>MSLAPPVLRVATYNIHRALGGDGRLDPPRIAEVILSLDADLVALQEVETPHAPAPIILLSRLIEQGYAPVLGPTMRSDAHHYGNVLLTRLPVRQRARLDLSRPGREPRGLIEIRLGLTDPGRAESDGPVGRSLHCLATHLGLRVAERRVQIARIAARLDAIRQGSGDTTPVILLGDFNEWYPSRRLKPLDARLERVGRRATWPALWPLLALDRIWYGGSLELESSWVVRTRQTRLASDHLPLMARFRVSGQRR</sequence>
<proteinExistence type="predicted"/>
<keyword evidence="2" id="KW-0378">Hydrolase</keyword>
<dbReference type="InterPro" id="IPR036691">
    <property type="entry name" value="Endo/exonu/phosph_ase_sf"/>
</dbReference>
<feature type="domain" description="Endonuclease/exonuclease/phosphatase" evidence="1">
    <location>
        <begin position="11"/>
        <end position="239"/>
    </location>
</feature>
<dbReference type="Gene3D" id="3.60.10.10">
    <property type="entry name" value="Endonuclease/exonuclease/phosphatase"/>
    <property type="match status" value="1"/>
</dbReference>
<protein>
    <submittedName>
        <fullName evidence="2">Endonuclease</fullName>
    </submittedName>
</protein>
<dbReference type="Proteomes" id="UP000434044">
    <property type="component" value="Unassembled WGS sequence"/>
</dbReference>
<dbReference type="Pfam" id="PF03372">
    <property type="entry name" value="Exo_endo_phos"/>
    <property type="match status" value="1"/>
</dbReference>
<keyword evidence="2" id="KW-0255">Endonuclease</keyword>
<dbReference type="AlphaFoldDB" id="A0A6N8EEJ1"/>
<keyword evidence="3" id="KW-1185">Reference proteome</keyword>
<organism evidence="2 3">
    <name type="scientific">Allochromatium palmeri</name>
    <dbReference type="NCBI Taxonomy" id="231048"/>
    <lineage>
        <taxon>Bacteria</taxon>
        <taxon>Pseudomonadati</taxon>
        <taxon>Pseudomonadota</taxon>
        <taxon>Gammaproteobacteria</taxon>
        <taxon>Chromatiales</taxon>
        <taxon>Chromatiaceae</taxon>
        <taxon>Allochromatium</taxon>
    </lineage>
</organism>
<reference evidence="2 3" key="1">
    <citation type="submission" date="2019-11" db="EMBL/GenBank/DDBJ databases">
        <title>Whole-genome sequence of the anaerobic purple sulfur bacterium Allochromatium palmeri DSM 15591.</title>
        <authorList>
            <person name="Kyndt J.A."/>
            <person name="Meyer T.E."/>
        </authorList>
    </citation>
    <scope>NUCLEOTIDE SEQUENCE [LARGE SCALE GENOMIC DNA]</scope>
    <source>
        <strain evidence="2 3">DSM 15591</strain>
    </source>
</reference>
<keyword evidence="2" id="KW-0540">Nuclease</keyword>
<evidence type="ECO:0000259" key="1">
    <source>
        <dbReference type="Pfam" id="PF03372"/>
    </source>
</evidence>
<dbReference type="GO" id="GO:0006506">
    <property type="term" value="P:GPI anchor biosynthetic process"/>
    <property type="evidence" value="ECO:0007669"/>
    <property type="project" value="TreeGrafter"/>
</dbReference>
<dbReference type="PANTHER" id="PTHR14859:SF15">
    <property type="entry name" value="ENDONUCLEASE_EXONUCLEASE_PHOSPHATASE DOMAIN-CONTAINING PROTEIN"/>
    <property type="match status" value="1"/>
</dbReference>
<dbReference type="OrthoDB" id="5293344at2"/>
<dbReference type="InterPro" id="IPR005135">
    <property type="entry name" value="Endo/exonuclease/phosphatase"/>
</dbReference>
<gene>
    <name evidence="2" type="ORF">GJ668_08080</name>
</gene>
<evidence type="ECO:0000313" key="3">
    <source>
        <dbReference type="Proteomes" id="UP000434044"/>
    </source>
</evidence>
<dbReference type="InterPro" id="IPR051916">
    <property type="entry name" value="GPI-anchor_lipid_remodeler"/>
</dbReference>